<keyword evidence="2" id="KW-0812">Transmembrane</keyword>
<reference evidence="3 4" key="1">
    <citation type="submission" date="2018-05" db="EMBL/GenBank/DDBJ databases">
        <title>Complete genome sequence of Megasphaera sp. AJH120T, isolated from the ceca of a chicken.</title>
        <authorList>
            <person name="Maki J."/>
            <person name="Looft T."/>
        </authorList>
    </citation>
    <scope>NUCLEOTIDE SEQUENCE [LARGE SCALE GENOMIC DNA]</scope>
    <source>
        <strain evidence="3 4">AJH120</strain>
    </source>
</reference>
<evidence type="ECO:0000256" key="1">
    <source>
        <dbReference type="SAM" id="MobiDB-lite"/>
    </source>
</evidence>
<feature type="region of interest" description="Disordered" evidence="1">
    <location>
        <begin position="278"/>
        <end position="328"/>
    </location>
</feature>
<dbReference type="NCBIfam" id="NF045477">
    <property type="entry name" value="LPO_1073_dom"/>
    <property type="match status" value="1"/>
</dbReference>
<name>A0A346AXM7_9FIRM</name>
<keyword evidence="4" id="KW-1185">Reference proteome</keyword>
<feature type="transmembrane region" description="Helical" evidence="2">
    <location>
        <begin position="6"/>
        <end position="25"/>
    </location>
</feature>
<dbReference type="RefSeq" id="WP_107196446.1">
    <property type="nucleotide sequence ID" value="NZ_CP029462.1"/>
</dbReference>
<evidence type="ECO:0000313" key="3">
    <source>
        <dbReference type="EMBL" id="AXL20620.1"/>
    </source>
</evidence>
<evidence type="ECO:0000313" key="4">
    <source>
        <dbReference type="Proteomes" id="UP000254337"/>
    </source>
</evidence>
<keyword evidence="2" id="KW-1133">Transmembrane helix</keyword>
<feature type="region of interest" description="Disordered" evidence="1">
    <location>
        <begin position="151"/>
        <end position="193"/>
    </location>
</feature>
<accession>A0A346AXM7</accession>
<sequence length="659" mass="72959">MANLLPYAIVAGIAVVFFVVCYILFSGGSSEKEEKKGKNRHSRAASERPGQGKSSLGYDEAEKRRSAQPQQPVREDTAPIPRISNVTVRERQENPDETAFVTTKGEAVRRDGKIVYEEPHRPAKKQEHLDATQVLSREEILEAMDKIDKEEAAAHKAKEEEAKKKDMAEALRSAKAAERSEGEREDEEAPRAALADMAAVVAADLEAKSQGEAAARPGRRIVQEVMAETAKAAAKSVSDETQVISPAELRRKQEETAAAADETVMFDAGRLSDAVRQTGAAPASDETAVMPPVRQHTHTDAGNETKQQKSPWGNDLSRSAAKAAPMAGRPSIWEAAPEADSPFMSQCTAHFLRQFGMVTEDMKAQAASITAAAFRRIGCRSDGERKKALSSLLAQEALQNVQKAYVAHPKDYVAAMALQAFADIVQGSPVSTRHLVAVDALKIMPYLSDNHYKILSVLLLFLYSRNSHNVDAETFGQYIDKYVLPFLDGFPTERPYYQQLDYLHCTAFEGKETHFAEILADSYPLLFRYRGFTEEELRKVLKGTPMPAEYIVRSFNSPLVKLAMIDESMATRFFRLAGISDRAMQSQLLRLAKKRPAGFGGEEALDIMEDISPVLADLGDIWDSTMLRISTLSLLGLYLAQGYIKEQIGEEFDLSRWFE</sequence>
<organism evidence="3 4">
    <name type="scientific">Megasphaera stantonii</name>
    <dbReference type="NCBI Taxonomy" id="2144175"/>
    <lineage>
        <taxon>Bacteria</taxon>
        <taxon>Bacillati</taxon>
        <taxon>Bacillota</taxon>
        <taxon>Negativicutes</taxon>
        <taxon>Veillonellales</taxon>
        <taxon>Veillonellaceae</taxon>
        <taxon>Megasphaera</taxon>
    </lineage>
</organism>
<evidence type="ECO:0000256" key="2">
    <source>
        <dbReference type="SAM" id="Phobius"/>
    </source>
</evidence>
<keyword evidence="2" id="KW-0472">Membrane</keyword>
<dbReference type="AlphaFoldDB" id="A0A346AXM7"/>
<gene>
    <name evidence="3" type="ORF">DKB62_02990</name>
</gene>
<dbReference type="Proteomes" id="UP000254337">
    <property type="component" value="Chromosome"/>
</dbReference>
<feature type="compositionally biased region" description="Basic and acidic residues" evidence="1">
    <location>
        <begin position="151"/>
        <end position="169"/>
    </location>
</feature>
<proteinExistence type="predicted"/>
<dbReference type="OrthoDB" id="1625043at2"/>
<feature type="compositionally biased region" description="Basic and acidic residues" evidence="1">
    <location>
        <begin position="297"/>
        <end position="307"/>
    </location>
</feature>
<dbReference type="EMBL" id="CP029462">
    <property type="protein sequence ID" value="AXL20620.1"/>
    <property type="molecule type" value="Genomic_DNA"/>
</dbReference>
<dbReference type="KEGG" id="meg:DKB62_02990"/>
<feature type="region of interest" description="Disordered" evidence="1">
    <location>
        <begin position="31"/>
        <end position="105"/>
    </location>
</feature>
<protein>
    <submittedName>
        <fullName evidence="3">Uncharacterized protein</fullName>
    </submittedName>
</protein>
<dbReference type="InterPro" id="IPR053773">
    <property type="entry name" value="Vpar_1526-like"/>
</dbReference>